<dbReference type="GO" id="GO:0009055">
    <property type="term" value="F:electron transfer activity"/>
    <property type="evidence" value="ECO:0007669"/>
    <property type="project" value="InterPro"/>
</dbReference>
<dbReference type="GO" id="GO:0022904">
    <property type="term" value="P:respiratory electron transport chain"/>
    <property type="evidence" value="ECO:0007669"/>
    <property type="project" value="TreeGrafter"/>
</dbReference>
<dbReference type="InterPro" id="IPR036010">
    <property type="entry name" value="2Fe-2S_ferredoxin-like_sf"/>
</dbReference>
<dbReference type="Gene3D" id="3.10.20.30">
    <property type="match status" value="1"/>
</dbReference>
<evidence type="ECO:0000256" key="8">
    <source>
        <dbReference type="ARBA" id="ARBA00023014"/>
    </source>
</evidence>
<dbReference type="InterPro" id="IPR004489">
    <property type="entry name" value="Succ_DH/fum_Rdtase_Fe-S"/>
</dbReference>
<evidence type="ECO:0000256" key="6">
    <source>
        <dbReference type="ARBA" id="ARBA00023002"/>
    </source>
</evidence>
<dbReference type="SUPFAM" id="SSF46548">
    <property type="entry name" value="alpha-helical ferredoxin"/>
    <property type="match status" value="1"/>
</dbReference>
<comment type="cofactor">
    <cofactor evidence="1">
        <name>[3Fe-4S] cluster</name>
        <dbReference type="ChEBI" id="CHEBI:21137"/>
    </cofactor>
</comment>
<evidence type="ECO:0000256" key="5">
    <source>
        <dbReference type="ARBA" id="ARBA00022723"/>
    </source>
</evidence>
<keyword evidence="12" id="KW-1185">Reference proteome</keyword>
<dbReference type="Proteomes" id="UP000515208">
    <property type="component" value="Unplaced"/>
</dbReference>
<evidence type="ECO:0000313" key="12">
    <source>
        <dbReference type="Proteomes" id="UP000515208"/>
    </source>
</evidence>
<accession>A0A6P3J1J7</accession>
<comment type="similarity">
    <text evidence="3">Belongs to the succinate dehydrogenase/fumarate reductase iron-sulfur protein family.</text>
</comment>
<dbReference type="InterPro" id="IPR025192">
    <property type="entry name" value="Succ_DH/fum_Rdtase_N"/>
</dbReference>
<keyword evidence="7" id="KW-0408">Iron</keyword>
<dbReference type="GO" id="GO:0031966">
    <property type="term" value="C:mitochondrial membrane"/>
    <property type="evidence" value="ECO:0007669"/>
    <property type="project" value="TreeGrafter"/>
</dbReference>
<dbReference type="SUPFAM" id="SSF54292">
    <property type="entry name" value="2Fe-2S ferredoxin-like"/>
    <property type="match status" value="1"/>
</dbReference>
<dbReference type="PANTHER" id="PTHR11921:SF29">
    <property type="entry name" value="SUCCINATE DEHYDROGENASE [UBIQUINONE] IRON-SULFUR SUBUNIT, MITOCHONDRIAL"/>
    <property type="match status" value="1"/>
</dbReference>
<keyword evidence="4" id="KW-0004">4Fe-4S</keyword>
<proteinExistence type="inferred from homology"/>
<dbReference type="Gene3D" id="1.10.1060.10">
    <property type="entry name" value="Alpha-helical ferredoxin"/>
    <property type="match status" value="1"/>
</dbReference>
<evidence type="ECO:0000256" key="2">
    <source>
        <dbReference type="ARBA" id="ARBA00001966"/>
    </source>
</evidence>
<comment type="cofactor">
    <cofactor evidence="2">
        <name>[4Fe-4S] cluster</name>
        <dbReference type="ChEBI" id="CHEBI:49883"/>
    </cofactor>
</comment>
<dbReference type="PANTHER" id="PTHR11921">
    <property type="entry name" value="SUCCINATE DEHYDROGENASE IRON-SULFUR PROTEIN"/>
    <property type="match status" value="1"/>
</dbReference>
<dbReference type="OrthoDB" id="1696654at2759"/>
<keyword evidence="8" id="KW-0411">Iron-sulfur</keyword>
<gene>
    <name evidence="13" type="primary">LOC105002322</name>
</gene>
<feature type="region of interest" description="Disordered" evidence="10">
    <location>
        <begin position="309"/>
        <end position="340"/>
    </location>
</feature>
<dbReference type="GO" id="GO:0046872">
    <property type="term" value="F:metal ion binding"/>
    <property type="evidence" value="ECO:0007669"/>
    <property type="project" value="UniProtKB-KW"/>
</dbReference>
<evidence type="ECO:0000313" key="13">
    <source>
        <dbReference type="RefSeq" id="XP_010857170.1"/>
    </source>
</evidence>
<dbReference type="RefSeq" id="XP_010857170.1">
    <property type="nucleotide sequence ID" value="XM_010858868.1"/>
</dbReference>
<dbReference type="GO" id="GO:0051539">
    <property type="term" value="F:4 iron, 4 sulfur cluster binding"/>
    <property type="evidence" value="ECO:0007669"/>
    <property type="project" value="UniProtKB-KW"/>
</dbReference>
<feature type="domain" description="Succinate dehydogenase/fumarate reductase N-terminal" evidence="11">
    <location>
        <begin position="143"/>
        <end position="194"/>
    </location>
</feature>
<evidence type="ECO:0000259" key="11">
    <source>
        <dbReference type="Pfam" id="PF13085"/>
    </source>
</evidence>
<name>A0A6P3J1J7_BISBB</name>
<feature type="non-terminal residue" evidence="13">
    <location>
        <position position="1"/>
    </location>
</feature>
<dbReference type="GO" id="GO:0016491">
    <property type="term" value="F:oxidoreductase activity"/>
    <property type="evidence" value="ECO:0007669"/>
    <property type="project" value="UniProtKB-KW"/>
</dbReference>
<dbReference type="NCBIfam" id="TIGR00384">
    <property type="entry name" value="dhsB"/>
    <property type="match status" value="1"/>
</dbReference>
<evidence type="ECO:0000256" key="9">
    <source>
        <dbReference type="ARBA" id="ARBA00034078"/>
    </source>
</evidence>
<sequence length="340" mass="37005">NTHRFLKHSAVQRYCLVVCTRPSIRARITHTQKQWCAHGPAYEPESPTHRSSGESRIPCQLPASHVHRAGGQWDVLGGNSDCYIALLIPGCATDIVRFHSYEAGEGKAAGASARLVRVGAPRCRGSLAGSRRSGSGRPVPSPGICGSCAMNINGGNTLACTRRIDTNLSKVSKIYPLPHMYVIKDLVPDLSNFYAQYKSIEPYLKKKDESQGGKEQYLQSIEDREKLEPSCQSEGCSGRSGHSSAHQCPLPQAYRWMIDSRDDFTEERLAKLQDPFSLYRCHTIMNCTQTCPKVWPAAPADLCPRGRTRGHLGVGPGVSARGRVPSGTDAGSCSDPLGSL</sequence>
<dbReference type="Pfam" id="PF13085">
    <property type="entry name" value="Fer2_3"/>
    <property type="match status" value="1"/>
</dbReference>
<evidence type="ECO:0000256" key="3">
    <source>
        <dbReference type="ARBA" id="ARBA00009433"/>
    </source>
</evidence>
<keyword evidence="5" id="KW-0479">Metal-binding</keyword>
<keyword evidence="6" id="KW-0560">Oxidoreductase</keyword>
<dbReference type="GO" id="GO:0006099">
    <property type="term" value="P:tricarboxylic acid cycle"/>
    <property type="evidence" value="ECO:0007669"/>
    <property type="project" value="InterPro"/>
</dbReference>
<dbReference type="InterPro" id="IPR009051">
    <property type="entry name" value="Helical_ferredxn"/>
</dbReference>
<comment type="cofactor">
    <cofactor evidence="9">
        <name>[2Fe-2S] cluster</name>
        <dbReference type="ChEBI" id="CHEBI:190135"/>
    </cofactor>
</comment>
<evidence type="ECO:0000256" key="1">
    <source>
        <dbReference type="ARBA" id="ARBA00001927"/>
    </source>
</evidence>
<evidence type="ECO:0000256" key="10">
    <source>
        <dbReference type="SAM" id="MobiDB-lite"/>
    </source>
</evidence>
<protein>
    <submittedName>
        <fullName evidence="13">Uncharacterized protein LOC105002322</fullName>
    </submittedName>
</protein>
<dbReference type="InterPro" id="IPR012675">
    <property type="entry name" value="Beta-grasp_dom_sf"/>
</dbReference>
<evidence type="ECO:0000256" key="7">
    <source>
        <dbReference type="ARBA" id="ARBA00023004"/>
    </source>
</evidence>
<dbReference type="InterPro" id="IPR050573">
    <property type="entry name" value="SDH/FRD_Iron-Sulfur"/>
</dbReference>
<evidence type="ECO:0000256" key="4">
    <source>
        <dbReference type="ARBA" id="ARBA00022485"/>
    </source>
</evidence>
<organism evidence="12 13">
    <name type="scientific">Bison bison bison</name>
    <name type="common">North American plains bison</name>
    <dbReference type="NCBI Taxonomy" id="43346"/>
    <lineage>
        <taxon>Eukaryota</taxon>
        <taxon>Metazoa</taxon>
        <taxon>Chordata</taxon>
        <taxon>Craniata</taxon>
        <taxon>Vertebrata</taxon>
        <taxon>Euteleostomi</taxon>
        <taxon>Mammalia</taxon>
        <taxon>Eutheria</taxon>
        <taxon>Laurasiatheria</taxon>
        <taxon>Artiodactyla</taxon>
        <taxon>Ruminantia</taxon>
        <taxon>Pecora</taxon>
        <taxon>Bovidae</taxon>
        <taxon>Bovinae</taxon>
        <taxon>Bison</taxon>
    </lineage>
</organism>
<dbReference type="AlphaFoldDB" id="A0A6P3J1J7"/>
<reference evidence="13" key="1">
    <citation type="submission" date="2025-08" db="UniProtKB">
        <authorList>
            <consortium name="RefSeq"/>
        </authorList>
    </citation>
    <scope>IDENTIFICATION</scope>
    <source>
        <tissue evidence="13">Blood</tissue>
    </source>
</reference>
<dbReference type="GeneID" id="105002322"/>
<dbReference type="KEGG" id="bbis:105002322"/>